<feature type="transmembrane region" description="Helical" evidence="7">
    <location>
        <begin position="427"/>
        <end position="444"/>
    </location>
</feature>
<evidence type="ECO:0000256" key="2">
    <source>
        <dbReference type="ARBA" id="ARBA00005697"/>
    </source>
</evidence>
<evidence type="ECO:0000313" key="8">
    <source>
        <dbReference type="EMBL" id="OOL16987.1"/>
    </source>
</evidence>
<proteinExistence type="inferred from homology"/>
<dbReference type="GO" id="GO:0005345">
    <property type="term" value="F:purine nucleobase transmembrane transporter activity"/>
    <property type="evidence" value="ECO:0007669"/>
    <property type="project" value="TreeGrafter"/>
</dbReference>
<sequence>MRHDAVIRSCLDRFFQITQRHSTIPREVSAGLTIFGSMAYIMAVNPAVLAGAGLIRHDMVITTIAGAIAGTLLMALWVRLPIALAPAMSSNVLFAQVIVQQAHVSPATAFTVVLFSGLCFTLLSLTRLRLKIIQSFPPCIILGIQVAIGAFIARIGLISAGIAVPSVNGLGFASLSQPSVILALAGVMLCLLLQLLRIPAGLLITIMLLTVAGLVIPGPDGQPLTQLPAHLMDWPHYPVHMLAPFNFKEFFHHLGLLLPITLYILLSDFFDATGTMLTVTRQAGLCGTKERPDLDPRAFTADGVASILGALLGTCTVSAYLESLTGAEAGGRTGLSALIVALLFAISCIFWPLITAIPALATAPVLIFVGIIMLSNLTELSNTLEEAFPPLCMLLLTVVTGNFMLALACSMLLYTAILLVRRAFDKVTPIIVGLDITFLCYMILQGQL</sequence>
<feature type="transmembrane region" description="Helical" evidence="7">
    <location>
        <begin position="200"/>
        <end position="218"/>
    </location>
</feature>
<evidence type="ECO:0000256" key="7">
    <source>
        <dbReference type="SAM" id="Phobius"/>
    </source>
</evidence>
<dbReference type="GO" id="GO:0012505">
    <property type="term" value="C:endomembrane system"/>
    <property type="evidence" value="ECO:0007669"/>
    <property type="project" value="UniProtKB-SubCell"/>
</dbReference>
<keyword evidence="5 7" id="KW-1133">Transmembrane helix</keyword>
<reference evidence="8 9" key="1">
    <citation type="journal article" date="2016" name="PLoS ONE">
        <title>Whole-Genome Sequence Analysis of Bombella intestini LMG 28161T, a Novel Acetic Acid Bacterium Isolated from the Crop of a Red-Tailed Bumble Bee, Bombus lapidarius.</title>
        <authorList>
            <person name="Li L."/>
            <person name="Illeghems K."/>
            <person name="Van Kerrebroeck S."/>
            <person name="Borremans W."/>
            <person name="Cleenwerck I."/>
            <person name="Smagghe G."/>
            <person name="De Vuyst L."/>
            <person name="Vandamme P."/>
        </authorList>
    </citation>
    <scope>NUCLEOTIDE SEQUENCE [LARGE SCALE GENOMIC DNA]</scope>
    <source>
        <strain evidence="8 9">R-52487</strain>
    </source>
</reference>
<feature type="transmembrane region" description="Helical" evidence="7">
    <location>
        <begin position="356"/>
        <end position="374"/>
    </location>
</feature>
<feature type="transmembrane region" description="Helical" evidence="7">
    <location>
        <begin position="250"/>
        <end position="266"/>
    </location>
</feature>
<name>A0A1S8GMY4_9PROT</name>
<dbReference type="Proteomes" id="UP000200980">
    <property type="component" value="Unassembled WGS sequence"/>
</dbReference>
<dbReference type="PANTHER" id="PTHR43337">
    <property type="entry name" value="XANTHINE/URACIL PERMEASE C887.17-RELATED"/>
    <property type="match status" value="1"/>
</dbReference>
<keyword evidence="9" id="KW-1185">Reference proteome</keyword>
<comment type="caution">
    <text evidence="8">The sequence shown here is derived from an EMBL/GenBank/DDBJ whole genome shotgun (WGS) entry which is preliminary data.</text>
</comment>
<feature type="transmembrane region" description="Helical" evidence="7">
    <location>
        <begin position="299"/>
        <end position="321"/>
    </location>
</feature>
<evidence type="ECO:0000256" key="4">
    <source>
        <dbReference type="ARBA" id="ARBA00022692"/>
    </source>
</evidence>
<dbReference type="PANTHER" id="PTHR43337:SF1">
    <property type="entry name" value="XANTHINE_URACIL PERMEASE C887.17-RELATED"/>
    <property type="match status" value="1"/>
</dbReference>
<keyword evidence="6 7" id="KW-0472">Membrane</keyword>
<comment type="similarity">
    <text evidence="2">Belongs to the nucleobase:cation symporter-2 (NCS2) (TC 2.A.40) family. Azg-like subfamily.</text>
</comment>
<dbReference type="Pfam" id="PF00860">
    <property type="entry name" value="Xan_ur_permease"/>
    <property type="match status" value="1"/>
</dbReference>
<evidence type="ECO:0000313" key="9">
    <source>
        <dbReference type="Proteomes" id="UP000200980"/>
    </source>
</evidence>
<keyword evidence="3" id="KW-0813">Transport</keyword>
<dbReference type="STRING" id="1539051.AL01_09230"/>
<evidence type="ECO:0000256" key="1">
    <source>
        <dbReference type="ARBA" id="ARBA00004127"/>
    </source>
</evidence>
<dbReference type="InterPro" id="IPR045018">
    <property type="entry name" value="Azg-like"/>
</dbReference>
<dbReference type="EMBL" id="JATM01000007">
    <property type="protein sequence ID" value="OOL16987.1"/>
    <property type="molecule type" value="Genomic_DNA"/>
</dbReference>
<dbReference type="InterPro" id="IPR006043">
    <property type="entry name" value="NCS2"/>
</dbReference>
<evidence type="ECO:0000256" key="3">
    <source>
        <dbReference type="ARBA" id="ARBA00022448"/>
    </source>
</evidence>
<feature type="transmembrane region" description="Helical" evidence="7">
    <location>
        <begin position="140"/>
        <end position="164"/>
    </location>
</feature>
<keyword evidence="4 7" id="KW-0812">Transmembrane</keyword>
<feature type="transmembrane region" description="Helical" evidence="7">
    <location>
        <begin position="32"/>
        <end position="55"/>
    </location>
</feature>
<dbReference type="AlphaFoldDB" id="A0A1S8GMY4"/>
<gene>
    <name evidence="8" type="ORF">AL01_09230</name>
</gene>
<feature type="transmembrane region" description="Helical" evidence="7">
    <location>
        <begin position="170"/>
        <end position="193"/>
    </location>
</feature>
<evidence type="ECO:0000256" key="5">
    <source>
        <dbReference type="ARBA" id="ARBA00022989"/>
    </source>
</evidence>
<organism evidence="8 9">
    <name type="scientific">Bombella intestini</name>
    <dbReference type="NCBI Taxonomy" id="1539051"/>
    <lineage>
        <taxon>Bacteria</taxon>
        <taxon>Pseudomonadati</taxon>
        <taxon>Pseudomonadota</taxon>
        <taxon>Alphaproteobacteria</taxon>
        <taxon>Acetobacterales</taxon>
        <taxon>Acetobacteraceae</taxon>
        <taxon>Bombella</taxon>
    </lineage>
</organism>
<evidence type="ECO:0000256" key="6">
    <source>
        <dbReference type="ARBA" id="ARBA00023136"/>
    </source>
</evidence>
<feature type="transmembrane region" description="Helical" evidence="7">
    <location>
        <begin position="333"/>
        <end position="351"/>
    </location>
</feature>
<feature type="transmembrane region" description="Helical" evidence="7">
    <location>
        <begin position="107"/>
        <end position="128"/>
    </location>
</feature>
<feature type="transmembrane region" description="Helical" evidence="7">
    <location>
        <begin position="394"/>
        <end position="420"/>
    </location>
</feature>
<dbReference type="GO" id="GO:0005886">
    <property type="term" value="C:plasma membrane"/>
    <property type="evidence" value="ECO:0007669"/>
    <property type="project" value="TreeGrafter"/>
</dbReference>
<protein>
    <submittedName>
        <fullName evidence="8">Membrane transporter</fullName>
    </submittedName>
</protein>
<comment type="subcellular location">
    <subcellularLocation>
        <location evidence="1">Endomembrane system</location>
        <topology evidence="1">Multi-pass membrane protein</topology>
    </subcellularLocation>
</comment>
<feature type="transmembrane region" description="Helical" evidence="7">
    <location>
        <begin position="67"/>
        <end position="87"/>
    </location>
</feature>
<accession>A0A1S8GMY4</accession>